<proteinExistence type="predicted"/>
<evidence type="ECO:0000313" key="2">
    <source>
        <dbReference type="EMBL" id="KVG51516.1"/>
    </source>
</evidence>
<sequence>MGSVLSTESRMDRGTGGMFTSKTPSSICSTTLIEGRLSSSSWMHQNVTLQILVTSSMLASLFNLLSSRLRMSPPTITTLAAKQGKNLKTSALAVTATPDNHSGARYPLVPLKVVKTLLKSRPTSFARPKSVIFGQKSASRRMFSGFMSHFFTATTDESRRTPLKTEPKPPPPSLSEKHMQDKRLVVTQGLDRIRMLYDSKNKNAIYWVSLVGLLDTYIALQSGPPNTFILYAFVGYVQKTPISVFVEGTPQDLSLHPSFFSAHGRPDGMIPMVGRMALYHMWSMSFRSNCGLFGIKLVLSNKSSFPNESMPMMISCSGNYGTLELRFKICKNKPAEQQLPEKETNMMGC</sequence>
<protein>
    <submittedName>
        <fullName evidence="2">Uncharacterized protein</fullName>
    </submittedName>
</protein>
<keyword evidence="3" id="KW-1185">Reference proteome</keyword>
<feature type="compositionally biased region" description="Basic and acidic residues" evidence="1">
    <location>
        <begin position="156"/>
        <end position="167"/>
    </location>
</feature>
<evidence type="ECO:0000313" key="3">
    <source>
        <dbReference type="Proteomes" id="UP000243975"/>
    </source>
</evidence>
<dbReference type="Gramene" id="KVG51516">
    <property type="protein sequence ID" value="KVG51516"/>
    <property type="gene ID" value="Ccrd_026377"/>
</dbReference>
<gene>
    <name evidence="2" type="ORF">Ccrd_026377</name>
</gene>
<feature type="region of interest" description="Disordered" evidence="1">
    <location>
        <begin position="156"/>
        <end position="178"/>
    </location>
</feature>
<feature type="region of interest" description="Disordered" evidence="1">
    <location>
        <begin position="1"/>
        <end position="20"/>
    </location>
</feature>
<accession>A0A118HIH6</accession>
<organism evidence="2 3">
    <name type="scientific">Cynara cardunculus var. scolymus</name>
    <name type="common">Globe artichoke</name>
    <name type="synonym">Cynara scolymus</name>
    <dbReference type="NCBI Taxonomy" id="59895"/>
    <lineage>
        <taxon>Eukaryota</taxon>
        <taxon>Viridiplantae</taxon>
        <taxon>Streptophyta</taxon>
        <taxon>Embryophyta</taxon>
        <taxon>Tracheophyta</taxon>
        <taxon>Spermatophyta</taxon>
        <taxon>Magnoliopsida</taxon>
        <taxon>eudicotyledons</taxon>
        <taxon>Gunneridae</taxon>
        <taxon>Pentapetalae</taxon>
        <taxon>asterids</taxon>
        <taxon>campanulids</taxon>
        <taxon>Asterales</taxon>
        <taxon>Asteraceae</taxon>
        <taxon>Carduoideae</taxon>
        <taxon>Cardueae</taxon>
        <taxon>Carduinae</taxon>
        <taxon>Cynara</taxon>
    </lineage>
</organism>
<feature type="non-terminal residue" evidence="2">
    <location>
        <position position="349"/>
    </location>
</feature>
<dbReference type="EMBL" id="LEKV01008036">
    <property type="protein sequence ID" value="KVG51516.1"/>
    <property type="molecule type" value="Genomic_DNA"/>
</dbReference>
<name>A0A118HIH6_CYNCS</name>
<reference evidence="2 3" key="1">
    <citation type="journal article" date="2016" name="Sci. Rep.">
        <title>The genome sequence of the outbreeding globe artichoke constructed de novo incorporating a phase-aware low-pass sequencing strategy of F1 progeny.</title>
        <authorList>
            <person name="Scaglione D."/>
            <person name="Reyes-Chin-Wo S."/>
            <person name="Acquadro A."/>
            <person name="Froenicke L."/>
            <person name="Portis E."/>
            <person name="Beitel C."/>
            <person name="Tirone M."/>
            <person name="Mauro R."/>
            <person name="Lo Monaco A."/>
            <person name="Mauromicale G."/>
            <person name="Faccioli P."/>
            <person name="Cattivelli L."/>
            <person name="Rieseberg L."/>
            <person name="Michelmore R."/>
            <person name="Lanteri S."/>
        </authorList>
    </citation>
    <scope>NUCLEOTIDE SEQUENCE [LARGE SCALE GENOMIC DNA]</scope>
    <source>
        <strain evidence="2">2C</strain>
    </source>
</reference>
<comment type="caution">
    <text evidence="2">The sequence shown here is derived from an EMBL/GenBank/DDBJ whole genome shotgun (WGS) entry which is preliminary data.</text>
</comment>
<dbReference type="AlphaFoldDB" id="A0A118HIH6"/>
<dbReference type="Proteomes" id="UP000243975">
    <property type="component" value="Unassembled WGS sequence"/>
</dbReference>
<evidence type="ECO:0000256" key="1">
    <source>
        <dbReference type="SAM" id="MobiDB-lite"/>
    </source>
</evidence>